<dbReference type="InterPro" id="IPR001638">
    <property type="entry name" value="Solute-binding_3/MltF_N"/>
</dbReference>
<evidence type="ECO:0000256" key="2">
    <source>
        <dbReference type="SAM" id="SignalP"/>
    </source>
</evidence>
<dbReference type="SUPFAM" id="SSF53850">
    <property type="entry name" value="Periplasmic binding protein-like II"/>
    <property type="match status" value="1"/>
</dbReference>
<accession>A0A2N3L1W9</accession>
<evidence type="ECO:0000259" key="3">
    <source>
        <dbReference type="SMART" id="SM00062"/>
    </source>
</evidence>
<dbReference type="AlphaFoldDB" id="A0A2N3L1W9"/>
<keyword evidence="1 2" id="KW-0732">Signal</keyword>
<dbReference type="Proteomes" id="UP000233332">
    <property type="component" value="Unassembled WGS sequence"/>
</dbReference>
<dbReference type="PANTHER" id="PTHR35936:SF38">
    <property type="entry name" value="GLUTAMINE-BINDING PERIPLASMIC PROTEIN"/>
    <property type="match status" value="1"/>
</dbReference>
<organism evidence="4 5">
    <name type="scientific">Thalassospira lohafexi</name>
    <dbReference type="NCBI Taxonomy" id="744227"/>
    <lineage>
        <taxon>Bacteria</taxon>
        <taxon>Pseudomonadati</taxon>
        <taxon>Pseudomonadota</taxon>
        <taxon>Alphaproteobacteria</taxon>
        <taxon>Rhodospirillales</taxon>
        <taxon>Thalassospiraceae</taxon>
        <taxon>Thalassospira</taxon>
    </lineage>
</organism>
<dbReference type="Gene3D" id="3.40.190.10">
    <property type="entry name" value="Periplasmic binding protein-like II"/>
    <property type="match status" value="2"/>
</dbReference>
<reference evidence="4 5" key="1">
    <citation type="submission" date="2017-09" db="EMBL/GenBank/DDBJ databases">
        <title>Biodiversity and function of Thalassospira species in the particle-attached aromatic-hydrocarbon-degrading consortia from the surface seawater of the China South Sea.</title>
        <authorList>
            <person name="Dong C."/>
            <person name="Lai Q."/>
            <person name="Shao Z."/>
        </authorList>
    </citation>
    <scope>NUCLEOTIDE SEQUENCE [LARGE SCALE GENOMIC DNA]</scope>
    <source>
        <strain evidence="4 5">139Z-12</strain>
    </source>
</reference>
<gene>
    <name evidence="4" type="ORF">COO92_19335</name>
</gene>
<evidence type="ECO:0000256" key="1">
    <source>
        <dbReference type="ARBA" id="ARBA00022729"/>
    </source>
</evidence>
<proteinExistence type="predicted"/>
<dbReference type="EMBL" id="NXGX01000009">
    <property type="protein sequence ID" value="PKR56801.1"/>
    <property type="molecule type" value="Genomic_DNA"/>
</dbReference>
<dbReference type="PANTHER" id="PTHR35936">
    <property type="entry name" value="MEMBRANE-BOUND LYTIC MUREIN TRANSGLYCOSYLASE F"/>
    <property type="match status" value="1"/>
</dbReference>
<feature type="domain" description="Solute-binding protein family 3/N-terminal" evidence="3">
    <location>
        <begin position="39"/>
        <end position="267"/>
    </location>
</feature>
<feature type="chain" id="PRO_5014632637" description="Solute-binding protein family 3/N-terminal domain-containing protein" evidence="2">
    <location>
        <begin position="26"/>
        <end position="275"/>
    </location>
</feature>
<evidence type="ECO:0000313" key="4">
    <source>
        <dbReference type="EMBL" id="PKR56801.1"/>
    </source>
</evidence>
<evidence type="ECO:0000313" key="5">
    <source>
        <dbReference type="Proteomes" id="UP000233332"/>
    </source>
</evidence>
<dbReference type="RefSeq" id="WP_101304609.1">
    <property type="nucleotide sequence ID" value="NZ_NXGX01000009.1"/>
</dbReference>
<comment type="caution">
    <text evidence="4">The sequence shown here is derived from an EMBL/GenBank/DDBJ whole genome shotgun (WGS) entry which is preliminary data.</text>
</comment>
<dbReference type="Pfam" id="PF00497">
    <property type="entry name" value="SBP_bac_3"/>
    <property type="match status" value="1"/>
</dbReference>
<keyword evidence="5" id="KW-1185">Reference proteome</keyword>
<dbReference type="SMART" id="SM00062">
    <property type="entry name" value="PBPb"/>
    <property type="match status" value="1"/>
</dbReference>
<sequence>MRTVWHIVLGAWLLVGAQIGGVATAQTAYPAQADSCGQTLTVRVAETYFPFSVKNANGDPSGTDIKFIRQILSSMGCRFEFVFMPWKRALHGIENGELDVLPSASITPEREEFARFSHPYRNEVSGMVIRKGDIGRFPLQTVDDIFLYNMKLGYVRGAYRGALFAAFLEMPGADKQLIEVSKAEHGLNLLLNGRIDGVVGSPAITLAYADQVGFADQIMAHPFKFGVDPIHLMYSKKSVSKELVGRIDVALDAAVKTQAYKALYGIDAVTEMSGN</sequence>
<name>A0A2N3L1W9_9PROT</name>
<feature type="signal peptide" evidence="2">
    <location>
        <begin position="1"/>
        <end position="25"/>
    </location>
</feature>
<protein>
    <recommendedName>
        <fullName evidence="3">Solute-binding protein family 3/N-terminal domain-containing protein</fullName>
    </recommendedName>
</protein>